<gene>
    <name evidence="3" type="ORF">R83534S58_LOCUS682</name>
</gene>
<dbReference type="GO" id="GO:0016853">
    <property type="term" value="F:isomerase activity"/>
    <property type="evidence" value="ECO:0007669"/>
    <property type="project" value="UniProtKB-KW"/>
</dbReference>
<keyword evidence="1 3" id="KW-0413">Isomerase</keyword>
<accession>A0ABM9HLX5</accession>
<reference evidence="3" key="1">
    <citation type="submission" date="2022-10" db="EMBL/GenBank/DDBJ databases">
        <authorList>
            <person name="Botero Cardona J."/>
        </authorList>
    </citation>
    <scope>NUCLEOTIDE SEQUENCE</scope>
    <source>
        <strain evidence="3">R-83534</strain>
    </source>
</reference>
<dbReference type="InterPro" id="IPR050417">
    <property type="entry name" value="Sugar_Epim/Isomerase"/>
</dbReference>
<evidence type="ECO:0000313" key="3">
    <source>
        <dbReference type="EMBL" id="CAI3933510.1"/>
    </source>
</evidence>
<dbReference type="RefSeq" id="WP_282023478.1">
    <property type="nucleotide sequence ID" value="NZ_CAMXCH010000001.1"/>
</dbReference>
<dbReference type="Gene3D" id="3.20.20.150">
    <property type="entry name" value="Divalent-metal-dependent TIM barrel enzymes"/>
    <property type="match status" value="1"/>
</dbReference>
<dbReference type="PANTHER" id="PTHR43489:SF7">
    <property type="entry name" value="3-DEHYDRO-D-GULOSIDE 4-EPIMERASE-RELATED"/>
    <property type="match status" value="1"/>
</dbReference>
<dbReference type="SUPFAM" id="SSF51658">
    <property type="entry name" value="Xylose isomerase-like"/>
    <property type="match status" value="1"/>
</dbReference>
<feature type="domain" description="Xylose isomerase-like TIM barrel" evidence="2">
    <location>
        <begin position="25"/>
        <end position="249"/>
    </location>
</feature>
<protein>
    <submittedName>
        <fullName evidence="3">Sugar phosphate isomerase/epimerase (YcjR) (PDB:3KTC) (PUBMED:30742415)</fullName>
    </submittedName>
</protein>
<dbReference type="InterPro" id="IPR036237">
    <property type="entry name" value="Xyl_isomerase-like_sf"/>
</dbReference>
<dbReference type="Proteomes" id="UP001154272">
    <property type="component" value="Unassembled WGS sequence"/>
</dbReference>
<evidence type="ECO:0000313" key="4">
    <source>
        <dbReference type="Proteomes" id="UP001154272"/>
    </source>
</evidence>
<proteinExistence type="predicted"/>
<dbReference type="InterPro" id="IPR013022">
    <property type="entry name" value="Xyl_isomerase-like_TIM-brl"/>
</dbReference>
<dbReference type="EMBL" id="CAMXCH010000001">
    <property type="protein sequence ID" value="CAI3933510.1"/>
    <property type="molecule type" value="Genomic_DNA"/>
</dbReference>
<organism evidence="3 4">
    <name type="scientific">Commensalibacter papalotli</name>
    <name type="common">ex Botero et al. 2024</name>
    <dbReference type="NCBI Taxonomy" id="2972766"/>
    <lineage>
        <taxon>Bacteria</taxon>
        <taxon>Pseudomonadati</taxon>
        <taxon>Pseudomonadota</taxon>
        <taxon>Alphaproteobacteria</taxon>
        <taxon>Acetobacterales</taxon>
        <taxon>Acetobacteraceae</taxon>
    </lineage>
</organism>
<keyword evidence="4" id="KW-1185">Reference proteome</keyword>
<comment type="caution">
    <text evidence="3">The sequence shown here is derived from an EMBL/GenBank/DDBJ whole genome shotgun (WGS) entry which is preliminary data.</text>
</comment>
<evidence type="ECO:0000259" key="2">
    <source>
        <dbReference type="Pfam" id="PF01261"/>
    </source>
</evidence>
<name>A0ABM9HLX5_9PROT</name>
<evidence type="ECO:0000256" key="1">
    <source>
        <dbReference type="ARBA" id="ARBA00023235"/>
    </source>
</evidence>
<dbReference type="Pfam" id="PF01261">
    <property type="entry name" value="AP_endonuc_2"/>
    <property type="match status" value="1"/>
</dbReference>
<dbReference type="PANTHER" id="PTHR43489">
    <property type="entry name" value="ISOMERASE"/>
    <property type="match status" value="1"/>
</dbReference>
<sequence length="294" mass="33496">MKFGTLYSYWGNEWDCNLEAYIKLIQKVSSIGFDILEVSADHIYQMSETDLQTLNDVRKQNGLVFTLNSGPTKEFDLASADEYIRQQGIHYYTKIIEKMPLVESNMLIGALYSYWPSDFISINKKNAWERSINCLKQIGKVAESLNITIALEVLNRNETYILTNCEEAVEYCKKINSSAVKILLDTYHMNIEEDNIPDAIRYAGDWLAHLHVGENNRKLPGMNNTINWPAIGQALHDIGYDKGVVMEPFLLKGGSVGNAIRVWRDLSNNASPAQMDEYISQSLSFLRNTFSIQN</sequence>